<comment type="similarity">
    <text evidence="1">Belongs to the carbohydrate kinase PfkB family.</text>
</comment>
<dbReference type="InterPro" id="IPR011611">
    <property type="entry name" value="PfkB_dom"/>
</dbReference>
<dbReference type="Pfam" id="PF00294">
    <property type="entry name" value="PfkB"/>
    <property type="match status" value="1"/>
</dbReference>
<sequence length="327" mass="36394">MLYDIVAIGSATVDQFADTDSELIKIETPTMQEKLIAFPLGSKILVKELNLAVGGGGTNCSVTFSRLGLKTAYLGKVGTDGNGDFVISKLQQEGIDFIGPREGTTGLSIILNSFAHDRTILAYKGCNNNLRLEEIEPFETKWVYLASMLGQSFETIVSLLAKHEYRVAFNPSNYQAELGWKALQPLLDRVEILVMNLEEACKFLGLLYQERPEAKALLKKMSELPPRIFVITDGGEGVHVYDRQHYYRAWPREDLSVLETTGAGDAFASTFTAACLMDEPIEQAIHLAMTNAESVLMYQGAKEKLLSRDELYRQAQAVQRRIEKEPA</sequence>
<dbReference type="GO" id="GO:0006796">
    <property type="term" value="P:phosphate-containing compound metabolic process"/>
    <property type="evidence" value="ECO:0007669"/>
    <property type="project" value="UniProtKB-ARBA"/>
</dbReference>
<dbReference type="Proteomes" id="UP000235116">
    <property type="component" value="Chromosome"/>
</dbReference>
<keyword evidence="2" id="KW-0808">Transferase</keyword>
<dbReference type="KEGG" id="kak:Kalk_19785"/>
<accession>A0A2K9LQW8</accession>
<organism evidence="5 6">
    <name type="scientific">Ketobacter alkanivorans</name>
    <dbReference type="NCBI Taxonomy" id="1917421"/>
    <lineage>
        <taxon>Bacteria</taxon>
        <taxon>Pseudomonadati</taxon>
        <taxon>Pseudomonadota</taxon>
        <taxon>Gammaproteobacteria</taxon>
        <taxon>Pseudomonadales</taxon>
        <taxon>Ketobacteraceae</taxon>
        <taxon>Ketobacter</taxon>
    </lineage>
</organism>
<name>A0A2K9LQW8_9GAMM</name>
<gene>
    <name evidence="5" type="ORF">Kalk_19785</name>
</gene>
<feature type="domain" description="Carbohydrate kinase PfkB" evidence="4">
    <location>
        <begin position="38"/>
        <end position="303"/>
    </location>
</feature>
<dbReference type="OrthoDB" id="9795789at2"/>
<dbReference type="AlphaFoldDB" id="A0A2K9LQW8"/>
<dbReference type="GO" id="GO:0016301">
    <property type="term" value="F:kinase activity"/>
    <property type="evidence" value="ECO:0007669"/>
    <property type="project" value="UniProtKB-KW"/>
</dbReference>
<evidence type="ECO:0000256" key="2">
    <source>
        <dbReference type="ARBA" id="ARBA00022679"/>
    </source>
</evidence>
<keyword evidence="3 5" id="KW-0418">Kinase</keyword>
<dbReference type="InterPro" id="IPR029056">
    <property type="entry name" value="Ribokinase-like"/>
</dbReference>
<dbReference type="RefSeq" id="WP_101895904.1">
    <property type="nucleotide sequence ID" value="NZ_CP022684.1"/>
</dbReference>
<reference evidence="6" key="1">
    <citation type="submission" date="2017-08" db="EMBL/GenBank/DDBJ databases">
        <title>Direct submision.</title>
        <authorList>
            <person name="Kim S.-J."/>
            <person name="Rhee S.-K."/>
        </authorList>
    </citation>
    <scope>NUCLEOTIDE SEQUENCE [LARGE SCALE GENOMIC DNA]</scope>
    <source>
        <strain evidence="6">GI5</strain>
    </source>
</reference>
<evidence type="ECO:0000256" key="3">
    <source>
        <dbReference type="ARBA" id="ARBA00022777"/>
    </source>
</evidence>
<dbReference type="PANTHER" id="PTHR10584:SF166">
    <property type="entry name" value="RIBOKINASE"/>
    <property type="match status" value="1"/>
</dbReference>
<dbReference type="SUPFAM" id="SSF53613">
    <property type="entry name" value="Ribokinase-like"/>
    <property type="match status" value="1"/>
</dbReference>
<protein>
    <submittedName>
        <fullName evidence="5">Carbohydrate kinase family protein</fullName>
    </submittedName>
</protein>
<evidence type="ECO:0000313" key="6">
    <source>
        <dbReference type="Proteomes" id="UP000235116"/>
    </source>
</evidence>
<dbReference type="InterPro" id="IPR002139">
    <property type="entry name" value="Ribo/fructo_kinase"/>
</dbReference>
<dbReference type="PRINTS" id="PR00990">
    <property type="entry name" value="RIBOKINASE"/>
</dbReference>
<dbReference type="EMBL" id="CP022684">
    <property type="protein sequence ID" value="AUM14531.1"/>
    <property type="molecule type" value="Genomic_DNA"/>
</dbReference>
<evidence type="ECO:0000256" key="1">
    <source>
        <dbReference type="ARBA" id="ARBA00010688"/>
    </source>
</evidence>
<dbReference type="PROSITE" id="PS00583">
    <property type="entry name" value="PFKB_KINASES_1"/>
    <property type="match status" value="1"/>
</dbReference>
<evidence type="ECO:0000259" key="4">
    <source>
        <dbReference type="Pfam" id="PF00294"/>
    </source>
</evidence>
<proteinExistence type="inferred from homology"/>
<dbReference type="Gene3D" id="3.40.1190.20">
    <property type="match status" value="1"/>
</dbReference>
<keyword evidence="6" id="KW-1185">Reference proteome</keyword>
<dbReference type="InterPro" id="IPR002173">
    <property type="entry name" value="Carboh/pur_kinase_PfkB_CS"/>
</dbReference>
<evidence type="ECO:0000313" key="5">
    <source>
        <dbReference type="EMBL" id="AUM14531.1"/>
    </source>
</evidence>
<dbReference type="PANTHER" id="PTHR10584">
    <property type="entry name" value="SUGAR KINASE"/>
    <property type="match status" value="1"/>
</dbReference>